<keyword evidence="3" id="KW-1185">Reference proteome</keyword>
<accession>A0ABD3C4Y9</accession>
<reference evidence="3" key="1">
    <citation type="journal article" date="2024" name="IScience">
        <title>Strigolactones Initiate the Formation of Haustorium-like Structures in Castilleja.</title>
        <authorList>
            <person name="Buerger M."/>
            <person name="Peterson D."/>
            <person name="Chory J."/>
        </authorList>
    </citation>
    <scope>NUCLEOTIDE SEQUENCE [LARGE SCALE GENOMIC DNA]</scope>
</reference>
<evidence type="ECO:0000313" key="2">
    <source>
        <dbReference type="EMBL" id="KAL3624627.1"/>
    </source>
</evidence>
<name>A0ABD3C4Y9_9LAMI</name>
<proteinExistence type="predicted"/>
<gene>
    <name evidence="2" type="ORF">CASFOL_031295</name>
</gene>
<organism evidence="2 3">
    <name type="scientific">Castilleja foliolosa</name>
    <dbReference type="NCBI Taxonomy" id="1961234"/>
    <lineage>
        <taxon>Eukaryota</taxon>
        <taxon>Viridiplantae</taxon>
        <taxon>Streptophyta</taxon>
        <taxon>Embryophyta</taxon>
        <taxon>Tracheophyta</taxon>
        <taxon>Spermatophyta</taxon>
        <taxon>Magnoliopsida</taxon>
        <taxon>eudicotyledons</taxon>
        <taxon>Gunneridae</taxon>
        <taxon>Pentapetalae</taxon>
        <taxon>asterids</taxon>
        <taxon>lamiids</taxon>
        <taxon>Lamiales</taxon>
        <taxon>Orobanchaceae</taxon>
        <taxon>Pedicularideae</taxon>
        <taxon>Castillejinae</taxon>
        <taxon>Castilleja</taxon>
    </lineage>
</organism>
<keyword evidence="1" id="KW-0732">Signal</keyword>
<feature type="chain" id="PRO_5044798037" evidence="1">
    <location>
        <begin position="30"/>
        <end position="92"/>
    </location>
</feature>
<feature type="signal peptide" evidence="1">
    <location>
        <begin position="1"/>
        <end position="29"/>
    </location>
</feature>
<comment type="caution">
    <text evidence="2">The sequence shown here is derived from an EMBL/GenBank/DDBJ whole genome shotgun (WGS) entry which is preliminary data.</text>
</comment>
<dbReference type="Proteomes" id="UP001632038">
    <property type="component" value="Unassembled WGS sequence"/>
</dbReference>
<sequence>MVNLTAKFLNVVVLCLLVLGDMGLMSVDAKKKILNCSKTIKIKGNCQQDGISGYTQGCLAYAATYGHVTALNCKGVNALCNFTSTKSNCRTP</sequence>
<evidence type="ECO:0000313" key="3">
    <source>
        <dbReference type="Proteomes" id="UP001632038"/>
    </source>
</evidence>
<dbReference type="AlphaFoldDB" id="A0ABD3C4Y9"/>
<evidence type="ECO:0000256" key="1">
    <source>
        <dbReference type="SAM" id="SignalP"/>
    </source>
</evidence>
<dbReference type="EMBL" id="JAVIJP010000053">
    <property type="protein sequence ID" value="KAL3624627.1"/>
    <property type="molecule type" value="Genomic_DNA"/>
</dbReference>
<protein>
    <submittedName>
        <fullName evidence="2">Uncharacterized protein</fullName>
    </submittedName>
</protein>